<feature type="transmembrane region" description="Helical" evidence="8">
    <location>
        <begin position="324"/>
        <end position="345"/>
    </location>
</feature>
<evidence type="ECO:0000256" key="6">
    <source>
        <dbReference type="ARBA" id="ARBA00022989"/>
    </source>
</evidence>
<protein>
    <recommendedName>
        <fullName evidence="9">Amino acid permease/ SLC12A domain-containing protein</fullName>
    </recommendedName>
</protein>
<comment type="subcellular location">
    <subcellularLocation>
        <location evidence="1">Membrane</location>
        <topology evidence="1">Multi-pass membrane protein</topology>
    </subcellularLocation>
</comment>
<feature type="transmembrane region" description="Helical" evidence="8">
    <location>
        <begin position="73"/>
        <end position="94"/>
    </location>
</feature>
<organism evidence="10 11">
    <name type="scientific">Ascoidea rubescens DSM 1968</name>
    <dbReference type="NCBI Taxonomy" id="1344418"/>
    <lineage>
        <taxon>Eukaryota</taxon>
        <taxon>Fungi</taxon>
        <taxon>Dikarya</taxon>
        <taxon>Ascomycota</taxon>
        <taxon>Saccharomycotina</taxon>
        <taxon>Saccharomycetes</taxon>
        <taxon>Ascoideaceae</taxon>
        <taxon>Ascoidea</taxon>
    </lineage>
</organism>
<dbReference type="Pfam" id="PF00324">
    <property type="entry name" value="AA_permease"/>
    <property type="match status" value="1"/>
</dbReference>
<reference evidence="11" key="1">
    <citation type="submission" date="2016-05" db="EMBL/GenBank/DDBJ databases">
        <title>Comparative genomics of biotechnologically important yeasts.</title>
        <authorList>
            <consortium name="DOE Joint Genome Institute"/>
            <person name="Riley R."/>
            <person name="Haridas S."/>
            <person name="Wolfe K.H."/>
            <person name="Lopes M.R."/>
            <person name="Hittinger C.T."/>
            <person name="Goker M."/>
            <person name="Salamov A."/>
            <person name="Wisecaver J."/>
            <person name="Long T.M."/>
            <person name="Aerts A.L."/>
            <person name="Barry K."/>
            <person name="Choi C."/>
            <person name="Clum A."/>
            <person name="Coughlan A.Y."/>
            <person name="Deshpande S."/>
            <person name="Douglass A.P."/>
            <person name="Hanson S.J."/>
            <person name="Klenk H.-P."/>
            <person name="Labutti K."/>
            <person name="Lapidus A."/>
            <person name="Lindquist E."/>
            <person name="Lipzen A."/>
            <person name="Meier-Kolthoff J.P."/>
            <person name="Ohm R.A."/>
            <person name="Otillar R.P."/>
            <person name="Pangilinan J."/>
            <person name="Peng Y."/>
            <person name="Rokas A."/>
            <person name="Rosa C.A."/>
            <person name="Scheuner C."/>
            <person name="Sibirny A.A."/>
            <person name="Slot J.C."/>
            <person name="Stielow J.B."/>
            <person name="Sun H."/>
            <person name="Kurtzman C.P."/>
            <person name="Blackwell M."/>
            <person name="Grigoriev I.V."/>
            <person name="Jeffries T.W."/>
        </authorList>
    </citation>
    <scope>NUCLEOTIDE SEQUENCE [LARGE SCALE GENOMIC DNA]</scope>
    <source>
        <strain evidence="11">DSM 1968</strain>
    </source>
</reference>
<comment type="similarity">
    <text evidence="2">Belongs to the amino acid-polyamine-organocation (APC) superfamily. YAT (TC 2.A.3.10) family.</text>
</comment>
<evidence type="ECO:0000313" key="10">
    <source>
        <dbReference type="EMBL" id="ODV63646.1"/>
    </source>
</evidence>
<feature type="transmembrane region" description="Helical" evidence="8">
    <location>
        <begin position="130"/>
        <end position="152"/>
    </location>
</feature>
<dbReference type="GeneID" id="30965934"/>
<keyword evidence="4 8" id="KW-0812">Transmembrane</keyword>
<evidence type="ECO:0000256" key="7">
    <source>
        <dbReference type="ARBA" id="ARBA00023136"/>
    </source>
</evidence>
<evidence type="ECO:0000256" key="3">
    <source>
        <dbReference type="ARBA" id="ARBA00022448"/>
    </source>
</evidence>
<dbReference type="Proteomes" id="UP000095038">
    <property type="component" value="Unassembled WGS sequence"/>
</dbReference>
<dbReference type="InterPro" id="IPR050524">
    <property type="entry name" value="APC_YAT"/>
</dbReference>
<feature type="transmembrane region" description="Helical" evidence="8">
    <location>
        <begin position="475"/>
        <end position="494"/>
    </location>
</feature>
<evidence type="ECO:0000256" key="5">
    <source>
        <dbReference type="ARBA" id="ARBA00022970"/>
    </source>
</evidence>
<evidence type="ECO:0000256" key="2">
    <source>
        <dbReference type="ARBA" id="ARBA00006983"/>
    </source>
</evidence>
<accession>A0A1D2VPX1</accession>
<name>A0A1D2VPX1_9ASCO</name>
<evidence type="ECO:0000256" key="4">
    <source>
        <dbReference type="ARBA" id="ARBA00022692"/>
    </source>
</evidence>
<gene>
    <name evidence="10" type="ORF">ASCRUDRAFT_73459</name>
</gene>
<dbReference type="Gene3D" id="1.20.1740.10">
    <property type="entry name" value="Amino acid/polyamine transporter I"/>
    <property type="match status" value="1"/>
</dbReference>
<dbReference type="GO" id="GO:0016020">
    <property type="term" value="C:membrane"/>
    <property type="evidence" value="ECO:0007669"/>
    <property type="project" value="UniProtKB-SubCell"/>
</dbReference>
<dbReference type="InterPro" id="IPR004841">
    <property type="entry name" value="AA-permease/SLC12A_dom"/>
</dbReference>
<dbReference type="FunFam" id="1.20.1740.10:FF:000001">
    <property type="entry name" value="Amino acid permease"/>
    <property type="match status" value="1"/>
</dbReference>
<dbReference type="STRING" id="1344418.A0A1D2VPX1"/>
<feature type="transmembrane region" description="Helical" evidence="8">
    <location>
        <begin position="100"/>
        <end position="118"/>
    </location>
</feature>
<keyword evidence="7 8" id="KW-0472">Membrane</keyword>
<sequence>MALVESSTDLDLLLKLDHSQKITPKRLINSFKKAEDGQQTLSPSLSSIHSQMIAIGGSIGTGLFIGTSQSLSLGGPASLLISYLFVGVMIYTTIQSLGELAVNFPLPGTFSIFSARFIDPSWGFTIGWNYCLQWLVCLPMELSAIVMTVNYWEWGQKISNAIIISAVFLLVVVINLLNVKVFGAVEVFSSCIKIFAVLSFILIAIVLVGIQNTNPEAINYWKTPGPFNNNFKGLATVLINACFSFAGTEMIGLTAAESKNVHLQLPKSTRQIFWRILVFYLITLTLVGLLVPYNDINLTKNSSPFVIALAKTNLNFIPHMMNSVILVSLISVANASIYCSSRTFVSLSNQQLAPKCFGYIDRKGRPIISILIAYSSGALAYISCISQKGANELFKWLLAMSALSSVFTWLSISLCHIRFRKALKVQNRSIEELSYKSQTGIIGSYIGLVSNCLILVVQFYIALYPIGLNSTKPQIVPFLNNYLAVLVNLLFFIGHKLYRYIIDRKLNTFVKLSEIDLDTGKDLRNAGDVEELKLMIKEEEEVRRSRKWYKRAWKIWC</sequence>
<dbReference type="RefSeq" id="XP_020049953.1">
    <property type="nucleotide sequence ID" value="XM_020192298.1"/>
</dbReference>
<dbReference type="InterPro" id="IPR004840">
    <property type="entry name" value="Amino_acid_permease_CS"/>
</dbReference>
<dbReference type="InParanoid" id="A0A1D2VPX1"/>
<feature type="transmembrane region" description="Helical" evidence="8">
    <location>
        <begin position="191"/>
        <end position="211"/>
    </location>
</feature>
<feature type="transmembrane region" description="Helical" evidence="8">
    <location>
        <begin position="272"/>
        <end position="293"/>
    </location>
</feature>
<dbReference type="PANTHER" id="PTHR43341:SF1">
    <property type="entry name" value="GENERAL AMINO-ACID PERMEASE GAP1"/>
    <property type="match status" value="1"/>
</dbReference>
<dbReference type="PANTHER" id="PTHR43341">
    <property type="entry name" value="AMINO ACID PERMEASE"/>
    <property type="match status" value="1"/>
</dbReference>
<keyword evidence="6 8" id="KW-1133">Transmembrane helix</keyword>
<evidence type="ECO:0000313" key="11">
    <source>
        <dbReference type="Proteomes" id="UP000095038"/>
    </source>
</evidence>
<dbReference type="PROSITE" id="PS00218">
    <property type="entry name" value="AMINO_ACID_PERMEASE_1"/>
    <property type="match status" value="1"/>
</dbReference>
<feature type="transmembrane region" description="Helical" evidence="8">
    <location>
        <begin position="231"/>
        <end position="251"/>
    </location>
</feature>
<feature type="transmembrane region" description="Helical" evidence="8">
    <location>
        <begin position="396"/>
        <end position="419"/>
    </location>
</feature>
<dbReference type="OrthoDB" id="3900342at2759"/>
<feature type="transmembrane region" description="Helical" evidence="8">
    <location>
        <begin position="48"/>
        <end position="66"/>
    </location>
</feature>
<proteinExistence type="inferred from homology"/>
<dbReference type="GO" id="GO:0015171">
    <property type="term" value="F:amino acid transmembrane transporter activity"/>
    <property type="evidence" value="ECO:0007669"/>
    <property type="project" value="TreeGrafter"/>
</dbReference>
<evidence type="ECO:0000256" key="1">
    <source>
        <dbReference type="ARBA" id="ARBA00004141"/>
    </source>
</evidence>
<dbReference type="AlphaFoldDB" id="A0A1D2VPX1"/>
<feature type="transmembrane region" description="Helical" evidence="8">
    <location>
        <begin position="440"/>
        <end position="463"/>
    </location>
</feature>
<feature type="transmembrane region" description="Helical" evidence="8">
    <location>
        <begin position="158"/>
        <end position="179"/>
    </location>
</feature>
<evidence type="ECO:0000256" key="8">
    <source>
        <dbReference type="SAM" id="Phobius"/>
    </source>
</evidence>
<evidence type="ECO:0000259" key="9">
    <source>
        <dbReference type="Pfam" id="PF00324"/>
    </source>
</evidence>
<dbReference type="EMBL" id="KV454475">
    <property type="protein sequence ID" value="ODV63646.1"/>
    <property type="molecule type" value="Genomic_DNA"/>
</dbReference>
<dbReference type="PIRSF" id="PIRSF006060">
    <property type="entry name" value="AA_transporter"/>
    <property type="match status" value="1"/>
</dbReference>
<feature type="domain" description="Amino acid permease/ SLC12A" evidence="9">
    <location>
        <begin position="49"/>
        <end position="498"/>
    </location>
</feature>
<keyword evidence="3" id="KW-0813">Transport</keyword>
<keyword evidence="11" id="KW-1185">Reference proteome</keyword>
<keyword evidence="5" id="KW-0029">Amino-acid transport</keyword>
<feature type="transmembrane region" description="Helical" evidence="8">
    <location>
        <begin position="366"/>
        <end position="384"/>
    </location>
</feature>